<organism evidence="1 2">
    <name type="scientific">Elaphomyces granulatus</name>
    <dbReference type="NCBI Taxonomy" id="519963"/>
    <lineage>
        <taxon>Eukaryota</taxon>
        <taxon>Fungi</taxon>
        <taxon>Dikarya</taxon>
        <taxon>Ascomycota</taxon>
        <taxon>Pezizomycotina</taxon>
        <taxon>Eurotiomycetes</taxon>
        <taxon>Eurotiomycetidae</taxon>
        <taxon>Eurotiales</taxon>
        <taxon>Elaphomycetaceae</taxon>
        <taxon>Elaphomyces</taxon>
    </lineage>
</organism>
<accession>A0A232LSF9</accession>
<dbReference type="AlphaFoldDB" id="A0A232LSF9"/>
<protein>
    <submittedName>
        <fullName evidence="1">Uncharacterized protein</fullName>
    </submittedName>
</protein>
<dbReference type="EMBL" id="NPHW01005447">
    <property type="protein sequence ID" value="OXV06747.1"/>
    <property type="molecule type" value="Genomic_DNA"/>
</dbReference>
<gene>
    <name evidence="1" type="ORF">Egran_05486</name>
</gene>
<reference evidence="1 2" key="1">
    <citation type="journal article" date="2015" name="Environ. Microbiol.">
        <title>Metagenome sequence of Elaphomyces granulatus from sporocarp tissue reveals Ascomycota ectomycorrhizal fingerprints of genome expansion and a Proteobacteria-rich microbiome.</title>
        <authorList>
            <person name="Quandt C.A."/>
            <person name="Kohler A."/>
            <person name="Hesse C.N."/>
            <person name="Sharpton T.J."/>
            <person name="Martin F."/>
            <person name="Spatafora J.W."/>
        </authorList>
    </citation>
    <scope>NUCLEOTIDE SEQUENCE [LARGE SCALE GENOMIC DNA]</scope>
    <source>
        <strain evidence="1 2">OSC145934</strain>
    </source>
</reference>
<name>A0A232LSF9_9EURO</name>
<dbReference type="Proteomes" id="UP000243515">
    <property type="component" value="Unassembled WGS sequence"/>
</dbReference>
<dbReference type="OrthoDB" id="10507962at2759"/>
<evidence type="ECO:0000313" key="1">
    <source>
        <dbReference type="EMBL" id="OXV06747.1"/>
    </source>
</evidence>
<sequence length="251" mass="28605">MDYGNEERGMESDQQGLLINLSIGDRPKTSRLSRVVCGEREEDITIERTKIRSMCEDSLSILTTEPARLEVEQLDIILIHVHCCPAANTFGRTVPKSKKQLRNLGRPLHSKTKADPAVLIKVIDSVLDCDYPAPCIHVFLSYDGSLVDESYLRVAHHLGIHMLLKIYPQSIDVTYKRARITVSRFKHGGKRHCQKLTFKLIDNIYAEVLKKHDNLFVLFVDSDCILEGMCLQNFMWDMVLKPASKHSMPVD</sequence>
<evidence type="ECO:0000313" key="2">
    <source>
        <dbReference type="Proteomes" id="UP000243515"/>
    </source>
</evidence>
<comment type="caution">
    <text evidence="1">The sequence shown here is derived from an EMBL/GenBank/DDBJ whole genome shotgun (WGS) entry which is preliminary data.</text>
</comment>
<proteinExistence type="predicted"/>
<keyword evidence="2" id="KW-1185">Reference proteome</keyword>